<protein>
    <recommendedName>
        <fullName evidence="1">Tr-type G domain-containing protein</fullName>
    </recommendedName>
</protein>
<dbReference type="EMBL" id="CAJNOL010000593">
    <property type="protein sequence ID" value="CAF1129966.1"/>
    <property type="molecule type" value="Genomic_DNA"/>
</dbReference>
<dbReference type="InterPro" id="IPR027417">
    <property type="entry name" value="P-loop_NTPase"/>
</dbReference>
<dbReference type="SUPFAM" id="SSF52540">
    <property type="entry name" value="P-loop containing nucleoside triphosphate hydrolases"/>
    <property type="match status" value="1"/>
</dbReference>
<evidence type="ECO:0000259" key="1">
    <source>
        <dbReference type="Pfam" id="PF00009"/>
    </source>
</evidence>
<dbReference type="Proteomes" id="UP000663854">
    <property type="component" value="Unassembled WGS sequence"/>
</dbReference>
<name>A0A814R9B0_9BILA</name>
<dbReference type="GO" id="GO:0003924">
    <property type="term" value="F:GTPase activity"/>
    <property type="evidence" value="ECO:0007669"/>
    <property type="project" value="InterPro"/>
</dbReference>
<evidence type="ECO:0000313" key="2">
    <source>
        <dbReference type="EMBL" id="CAF0848633.1"/>
    </source>
</evidence>
<evidence type="ECO:0000313" key="4">
    <source>
        <dbReference type="Proteomes" id="UP000663870"/>
    </source>
</evidence>
<accession>A0A814R9B0</accession>
<sequence length="90" mass="10033">MEEDFSTIEGNQFIDDDDDRIMDDSTATTILTTTINKTNIATKPVNIGFCGHADAGKSTIGGQLMFLTVQVDKRTLEKYQNKAREKSRES</sequence>
<gene>
    <name evidence="3" type="ORF">JXQ802_LOCUS20651</name>
    <name evidence="2" type="ORF">PYM288_LOCUS6946</name>
</gene>
<dbReference type="GO" id="GO:0005525">
    <property type="term" value="F:GTP binding"/>
    <property type="evidence" value="ECO:0007669"/>
    <property type="project" value="InterPro"/>
</dbReference>
<dbReference type="EMBL" id="CAJNOH010000080">
    <property type="protein sequence ID" value="CAF0848633.1"/>
    <property type="molecule type" value="Genomic_DNA"/>
</dbReference>
<evidence type="ECO:0000313" key="3">
    <source>
        <dbReference type="EMBL" id="CAF1129966.1"/>
    </source>
</evidence>
<dbReference type="Gene3D" id="3.40.50.300">
    <property type="entry name" value="P-loop containing nucleotide triphosphate hydrolases"/>
    <property type="match status" value="1"/>
</dbReference>
<feature type="domain" description="Tr-type G" evidence="1">
    <location>
        <begin position="45"/>
        <end position="80"/>
    </location>
</feature>
<reference evidence="3" key="1">
    <citation type="submission" date="2021-02" db="EMBL/GenBank/DDBJ databases">
        <authorList>
            <person name="Nowell W R."/>
        </authorList>
    </citation>
    <scope>NUCLEOTIDE SEQUENCE</scope>
</reference>
<organism evidence="3 4">
    <name type="scientific">Rotaria sordida</name>
    <dbReference type="NCBI Taxonomy" id="392033"/>
    <lineage>
        <taxon>Eukaryota</taxon>
        <taxon>Metazoa</taxon>
        <taxon>Spiralia</taxon>
        <taxon>Gnathifera</taxon>
        <taxon>Rotifera</taxon>
        <taxon>Eurotatoria</taxon>
        <taxon>Bdelloidea</taxon>
        <taxon>Philodinida</taxon>
        <taxon>Philodinidae</taxon>
        <taxon>Rotaria</taxon>
    </lineage>
</organism>
<keyword evidence="4" id="KW-1185">Reference proteome</keyword>
<dbReference type="Pfam" id="PF00009">
    <property type="entry name" value="GTP_EFTU"/>
    <property type="match status" value="1"/>
</dbReference>
<dbReference type="Proteomes" id="UP000663870">
    <property type="component" value="Unassembled WGS sequence"/>
</dbReference>
<comment type="caution">
    <text evidence="3">The sequence shown here is derived from an EMBL/GenBank/DDBJ whole genome shotgun (WGS) entry which is preliminary data.</text>
</comment>
<proteinExistence type="predicted"/>
<dbReference type="InterPro" id="IPR000795">
    <property type="entry name" value="T_Tr_GTP-bd_dom"/>
</dbReference>
<dbReference type="AlphaFoldDB" id="A0A814R9B0"/>